<dbReference type="PANTHER" id="PTHR34414">
    <property type="entry name" value="HET DOMAIN-CONTAINING PROTEIN-RELATED"/>
    <property type="match status" value="1"/>
</dbReference>
<sequence length="135" mass="14653">MHVKPAPIGPVPFSDSHALNVERLICAVDRSTAADSGPTLPHDPSQPGYHVPGEPSVPLADSKSFLQRELTTPLLDLLFGYLWLVGKQSSSNIDALHVQVIKGRDILPAEDPKLHLILAVKEDIYKAHTSVPVKL</sequence>
<dbReference type="Proteomes" id="UP000325395">
    <property type="component" value="Unassembled WGS sequence"/>
</dbReference>
<feature type="region of interest" description="Disordered" evidence="1">
    <location>
        <begin position="33"/>
        <end position="54"/>
    </location>
</feature>
<keyword evidence="3" id="KW-1185">Reference proteome</keyword>
<dbReference type="EMBL" id="ML735767">
    <property type="protein sequence ID" value="KAE8415451.1"/>
    <property type="molecule type" value="Genomic_DNA"/>
</dbReference>
<dbReference type="PANTHER" id="PTHR34414:SF1">
    <property type="entry name" value="SUBTILISIN-LIKE SERINE PROTEASE"/>
    <property type="match status" value="1"/>
</dbReference>
<organism evidence="2 3">
    <name type="scientific">Aspergillus pseudocaelatus</name>
    <dbReference type="NCBI Taxonomy" id="1825620"/>
    <lineage>
        <taxon>Eukaryota</taxon>
        <taxon>Fungi</taxon>
        <taxon>Dikarya</taxon>
        <taxon>Ascomycota</taxon>
        <taxon>Pezizomycotina</taxon>
        <taxon>Eurotiomycetes</taxon>
        <taxon>Eurotiomycetidae</taxon>
        <taxon>Eurotiales</taxon>
        <taxon>Aspergillaceae</taxon>
        <taxon>Aspergillus</taxon>
        <taxon>Aspergillus subgen. Circumdati</taxon>
    </lineage>
</organism>
<name>A0ABQ6WEA4_9EURO</name>
<reference evidence="2 3" key="1">
    <citation type="submission" date="2019-04" db="EMBL/GenBank/DDBJ databases">
        <authorList>
            <consortium name="DOE Joint Genome Institute"/>
            <person name="Mondo S."/>
            <person name="Kjaerbolling I."/>
            <person name="Vesth T."/>
            <person name="Frisvad J.C."/>
            <person name="Nybo J.L."/>
            <person name="Theobald S."/>
            <person name="Kildgaard S."/>
            <person name="Isbrandt T."/>
            <person name="Kuo A."/>
            <person name="Sato A."/>
            <person name="Lyhne E.K."/>
            <person name="Kogle M.E."/>
            <person name="Wiebenga A."/>
            <person name="Kun R.S."/>
            <person name="Lubbers R.J."/>
            <person name="Makela M.R."/>
            <person name="Barry K."/>
            <person name="Chovatia M."/>
            <person name="Clum A."/>
            <person name="Daum C."/>
            <person name="Haridas S."/>
            <person name="He G."/>
            <person name="LaButti K."/>
            <person name="Lipzen A."/>
            <person name="Riley R."/>
            <person name="Salamov A."/>
            <person name="Simmons B.A."/>
            <person name="Magnuson J.K."/>
            <person name="Henrissat B."/>
            <person name="Mortensen U.H."/>
            <person name="Larsen T.O."/>
            <person name="Devries R.P."/>
            <person name="Grigoriev I.V."/>
            <person name="Machida M."/>
            <person name="Baker S.E."/>
            <person name="Andersen M.R."/>
            <person name="Cantor M.N."/>
            <person name="Hua S.X."/>
        </authorList>
    </citation>
    <scope>NUCLEOTIDE SEQUENCE [LARGE SCALE GENOMIC DNA]</scope>
    <source>
        <strain evidence="2 3">CBS 117616</strain>
    </source>
</reference>
<accession>A0ABQ6WEA4</accession>
<protein>
    <submittedName>
        <fullName evidence="2">Uncharacterized protein</fullName>
    </submittedName>
</protein>
<gene>
    <name evidence="2" type="ORF">BDV36DRAFT_298063</name>
</gene>
<dbReference type="InterPro" id="IPR046536">
    <property type="entry name" value="DUF6601"/>
</dbReference>
<dbReference type="Pfam" id="PF20246">
    <property type="entry name" value="DUF6601"/>
    <property type="match status" value="1"/>
</dbReference>
<evidence type="ECO:0000256" key="1">
    <source>
        <dbReference type="SAM" id="MobiDB-lite"/>
    </source>
</evidence>
<proteinExistence type="predicted"/>
<evidence type="ECO:0000313" key="2">
    <source>
        <dbReference type="EMBL" id="KAE8415451.1"/>
    </source>
</evidence>
<evidence type="ECO:0000313" key="3">
    <source>
        <dbReference type="Proteomes" id="UP000325395"/>
    </source>
</evidence>